<dbReference type="SMART" id="SM00283">
    <property type="entry name" value="MA"/>
    <property type="match status" value="1"/>
</dbReference>
<dbReference type="GO" id="GO:0007165">
    <property type="term" value="P:signal transduction"/>
    <property type="evidence" value="ECO:0007669"/>
    <property type="project" value="UniProtKB-KW"/>
</dbReference>
<evidence type="ECO:0000259" key="9">
    <source>
        <dbReference type="PROSITE" id="PS51753"/>
    </source>
</evidence>
<dbReference type="InterPro" id="IPR004090">
    <property type="entry name" value="Chemotax_Me-accpt_rcpt"/>
</dbReference>
<keyword evidence="6" id="KW-0812">Transmembrane</keyword>
<gene>
    <name evidence="10" type="ORF">A6E14_15425</name>
</gene>
<comment type="subcellular location">
    <subcellularLocation>
        <location evidence="1">Membrane</location>
    </subcellularLocation>
</comment>
<dbReference type="PRINTS" id="PR00260">
    <property type="entry name" value="CHEMTRNSDUCR"/>
</dbReference>
<evidence type="ECO:0000256" key="5">
    <source>
        <dbReference type="PROSITE-ProRule" id="PRU00284"/>
    </source>
</evidence>
<evidence type="ECO:0008006" key="12">
    <source>
        <dbReference type="Google" id="ProtNLM"/>
    </source>
</evidence>
<evidence type="ECO:0000256" key="2">
    <source>
        <dbReference type="ARBA" id="ARBA00022500"/>
    </source>
</evidence>
<evidence type="ECO:0000256" key="4">
    <source>
        <dbReference type="ARBA" id="ARBA00029447"/>
    </source>
</evidence>
<dbReference type="CDD" id="cd06225">
    <property type="entry name" value="HAMP"/>
    <property type="match status" value="1"/>
</dbReference>
<feature type="domain" description="Methyl-accepting transducer" evidence="7">
    <location>
        <begin position="368"/>
        <end position="583"/>
    </location>
</feature>
<dbReference type="GO" id="GO:0005886">
    <property type="term" value="C:plasma membrane"/>
    <property type="evidence" value="ECO:0007669"/>
    <property type="project" value="TreeGrafter"/>
</dbReference>
<comment type="caution">
    <text evidence="10">The sequence shown here is derived from an EMBL/GenBank/DDBJ whole genome shotgun (WGS) entry which is preliminary data.</text>
</comment>
<keyword evidence="6" id="KW-1133">Transmembrane helix</keyword>
<keyword evidence="3 5" id="KW-0807">Transducer</keyword>
<evidence type="ECO:0000259" key="7">
    <source>
        <dbReference type="PROSITE" id="PS50111"/>
    </source>
</evidence>
<dbReference type="Pfam" id="PF00672">
    <property type="entry name" value="HAMP"/>
    <property type="match status" value="1"/>
</dbReference>
<evidence type="ECO:0000313" key="10">
    <source>
        <dbReference type="EMBL" id="OCH72746.1"/>
    </source>
</evidence>
<dbReference type="InterPro" id="IPR003660">
    <property type="entry name" value="HAMP_dom"/>
</dbReference>
<organism evidence="10 11">
    <name type="scientific">Vibrio genomosp. F10</name>
    <dbReference type="NCBI Taxonomy" id="723171"/>
    <lineage>
        <taxon>Bacteria</taxon>
        <taxon>Pseudomonadati</taxon>
        <taxon>Pseudomonadota</taxon>
        <taxon>Gammaproteobacteria</taxon>
        <taxon>Vibrionales</taxon>
        <taxon>Vibrionaceae</taxon>
        <taxon>Vibrio</taxon>
    </lineage>
</organism>
<dbReference type="PANTHER" id="PTHR43531">
    <property type="entry name" value="PROTEIN ICFG"/>
    <property type="match status" value="1"/>
</dbReference>
<evidence type="ECO:0000313" key="11">
    <source>
        <dbReference type="Proteomes" id="UP000093173"/>
    </source>
</evidence>
<dbReference type="PROSITE" id="PS51753">
    <property type="entry name" value="HBM"/>
    <property type="match status" value="1"/>
</dbReference>
<keyword evidence="11" id="KW-1185">Reference proteome</keyword>
<reference evidence="11" key="1">
    <citation type="submission" date="2016-06" db="EMBL/GenBank/DDBJ databases">
        <authorList>
            <person name="Hehemann J.-H."/>
            <person name="Arevalo P."/>
            <person name="Datta M.S."/>
            <person name="Polz M.F."/>
        </authorList>
    </citation>
    <scope>NUCLEOTIDE SEQUENCE [LARGE SCALE GENOMIC DNA]</scope>
    <source>
        <strain evidence="11">9CSC122</strain>
    </source>
</reference>
<dbReference type="InterPro" id="IPR004089">
    <property type="entry name" value="MCPsignal_dom"/>
</dbReference>
<dbReference type="InterPro" id="IPR032255">
    <property type="entry name" value="HBM"/>
</dbReference>
<comment type="similarity">
    <text evidence="4">Belongs to the methyl-accepting chemotaxis (MCP) protein family.</text>
</comment>
<dbReference type="PROSITE" id="PS50885">
    <property type="entry name" value="HAMP"/>
    <property type="match status" value="1"/>
</dbReference>
<dbReference type="Proteomes" id="UP000093173">
    <property type="component" value="Unassembled WGS sequence"/>
</dbReference>
<evidence type="ECO:0000256" key="6">
    <source>
        <dbReference type="SAM" id="Phobius"/>
    </source>
</evidence>
<dbReference type="EMBL" id="MAJZ01000888">
    <property type="protein sequence ID" value="OCH72746.1"/>
    <property type="molecule type" value="Genomic_DNA"/>
</dbReference>
<proteinExistence type="inferred from homology"/>
<dbReference type="PANTHER" id="PTHR43531:SF11">
    <property type="entry name" value="METHYL-ACCEPTING CHEMOTAXIS PROTEIN 3"/>
    <property type="match status" value="1"/>
</dbReference>
<feature type="domain" description="HAMP" evidence="8">
    <location>
        <begin position="311"/>
        <end position="363"/>
    </location>
</feature>
<evidence type="ECO:0000256" key="1">
    <source>
        <dbReference type="ARBA" id="ARBA00004370"/>
    </source>
</evidence>
<feature type="domain" description="HBM" evidence="9">
    <location>
        <begin position="37"/>
        <end position="277"/>
    </location>
</feature>
<evidence type="ECO:0000256" key="3">
    <source>
        <dbReference type="ARBA" id="ARBA00023224"/>
    </source>
</evidence>
<feature type="transmembrane region" description="Helical" evidence="6">
    <location>
        <begin position="289"/>
        <end position="309"/>
    </location>
</feature>
<dbReference type="FunFam" id="1.10.287.950:FF:000001">
    <property type="entry name" value="Methyl-accepting chemotaxis sensory transducer"/>
    <property type="match status" value="1"/>
</dbReference>
<dbReference type="Gene3D" id="1.10.287.950">
    <property type="entry name" value="Methyl-accepting chemotaxis protein"/>
    <property type="match status" value="1"/>
</dbReference>
<dbReference type="SMART" id="SM01358">
    <property type="entry name" value="HBM"/>
    <property type="match status" value="1"/>
</dbReference>
<protein>
    <recommendedName>
        <fullName evidence="12">Chemotaxis protein</fullName>
    </recommendedName>
</protein>
<keyword evidence="2" id="KW-0145">Chemotaxis</keyword>
<dbReference type="SUPFAM" id="SSF58104">
    <property type="entry name" value="Methyl-accepting chemotaxis protein (MCP) signaling domain"/>
    <property type="match status" value="1"/>
</dbReference>
<dbReference type="AlphaFoldDB" id="A0A1B9QV66"/>
<dbReference type="PROSITE" id="PS50111">
    <property type="entry name" value="CHEMOTAXIS_TRANSDUC_2"/>
    <property type="match status" value="1"/>
</dbReference>
<dbReference type="SMART" id="SM00304">
    <property type="entry name" value="HAMP"/>
    <property type="match status" value="1"/>
</dbReference>
<name>A0A1B9QV66_9VIBR</name>
<dbReference type="GO" id="GO:0006935">
    <property type="term" value="P:chemotaxis"/>
    <property type="evidence" value="ECO:0007669"/>
    <property type="project" value="UniProtKB-KW"/>
</dbReference>
<evidence type="ECO:0000259" key="8">
    <source>
        <dbReference type="PROSITE" id="PS50885"/>
    </source>
</evidence>
<keyword evidence="6" id="KW-0472">Membrane</keyword>
<accession>A0A1B9QV66</accession>
<dbReference type="InterPro" id="IPR051310">
    <property type="entry name" value="MCP_chemotaxis"/>
</dbReference>
<dbReference type="Pfam" id="PF00015">
    <property type="entry name" value="MCPsignal"/>
    <property type="match status" value="1"/>
</dbReference>
<sequence>MRLGLGFASVLLLLMITAYLAFNALQTASSGFADYRSLARNTNNAGRVQANLLSVRLAALKYIDSSDELFLDEQQTRFDTLTGLMVEAQNEALTKEDKAIFERVEKHLQAYDVTFNQIIEKIERRHVLVHETLNKLGPEIETHITALLVGSKEDGNMDEAYDVSQSMRHLLLARLYVSQFLNGNDSKDVVRVQNEFKHYLHTFGQITHQTNNPRHRAIIDKATVLNGQYIIAFNELVSVIEERNRLKSEKLDLVGEQSAKLIEGFKLAIKERQDLLGPRLQTSNDQSKAFVIAISFIAVFLGAILATIITKIITVPVRKAVLIANRLAKGDLTSNISIDSEDETGQLLKAMKHMVQQLSGIIGEVRSTSNSLASASEKVSATAYSMSRSSVTQASSVEQTRDSMEDMTALIKLNTQNAKVTDDMASKATFEAQEGKVAVEQTVIAMKKIADRISIIDDIAYQTNLLALNATIEAARAGEHGKGFSVVAAEVRKLAERSQRAAQEIGDVASDSVILAETAGRLLEQIVPSINKTSGLVQEINHASDEQSAGIEQINDAMKQLTVITEQNASSSVQLSSTSNEMSTQAQRLQSVMGFFKVREKR</sequence>
<dbReference type="GO" id="GO:0004888">
    <property type="term" value="F:transmembrane signaling receptor activity"/>
    <property type="evidence" value="ECO:0007669"/>
    <property type="project" value="InterPro"/>
</dbReference>